<proteinExistence type="inferred from homology"/>
<evidence type="ECO:0000259" key="8">
    <source>
        <dbReference type="Pfam" id="PF14200"/>
    </source>
</evidence>
<dbReference type="GO" id="GO:0006352">
    <property type="term" value="P:DNA-templated transcription initiation"/>
    <property type="evidence" value="ECO:0007669"/>
    <property type="project" value="InterPro"/>
</dbReference>
<evidence type="ECO:0000256" key="3">
    <source>
        <dbReference type="ARBA" id="ARBA00023082"/>
    </source>
</evidence>
<evidence type="ECO:0000256" key="6">
    <source>
        <dbReference type="SAM" id="MobiDB-lite"/>
    </source>
</evidence>
<keyword evidence="2" id="KW-0805">Transcription regulation</keyword>
<feature type="domain" description="RNA polymerase sigma-70 region 2" evidence="7">
    <location>
        <begin position="50"/>
        <end position="118"/>
    </location>
</feature>
<evidence type="ECO:0000256" key="5">
    <source>
        <dbReference type="ARBA" id="ARBA00023163"/>
    </source>
</evidence>
<feature type="region of interest" description="Disordered" evidence="6">
    <location>
        <begin position="1"/>
        <end position="30"/>
    </location>
</feature>
<dbReference type="InterPro" id="IPR000772">
    <property type="entry name" value="Ricin_B_lectin"/>
</dbReference>
<dbReference type="InterPro" id="IPR035992">
    <property type="entry name" value="Ricin_B-like_lectins"/>
</dbReference>
<dbReference type="GO" id="GO:0016987">
    <property type="term" value="F:sigma factor activity"/>
    <property type="evidence" value="ECO:0007669"/>
    <property type="project" value="UniProtKB-KW"/>
</dbReference>
<name>A0A1H9KET8_9ACTN</name>
<evidence type="ECO:0000259" key="7">
    <source>
        <dbReference type="Pfam" id="PF04542"/>
    </source>
</evidence>
<dbReference type="CDD" id="cd00161">
    <property type="entry name" value="beta-trefoil_Ricin-like"/>
    <property type="match status" value="1"/>
</dbReference>
<dbReference type="Gene3D" id="1.10.10.10">
    <property type="entry name" value="Winged helix-like DNA-binding domain superfamily/Winged helix DNA-binding domain"/>
    <property type="match status" value="1"/>
</dbReference>
<accession>A0A1H9KET8</accession>
<dbReference type="InterPro" id="IPR013324">
    <property type="entry name" value="RNA_pol_sigma_r3/r4-like"/>
</dbReference>
<dbReference type="InterPro" id="IPR013325">
    <property type="entry name" value="RNA_pol_sigma_r2"/>
</dbReference>
<dbReference type="InterPro" id="IPR036388">
    <property type="entry name" value="WH-like_DNA-bd_sf"/>
</dbReference>
<dbReference type="NCBIfam" id="TIGR02937">
    <property type="entry name" value="sigma70-ECF"/>
    <property type="match status" value="1"/>
</dbReference>
<dbReference type="EMBL" id="FOET01000023">
    <property type="protein sequence ID" value="SEQ97664.1"/>
    <property type="molecule type" value="Genomic_DNA"/>
</dbReference>
<feature type="compositionally biased region" description="Low complexity" evidence="6">
    <location>
        <begin position="298"/>
        <end position="321"/>
    </location>
</feature>
<dbReference type="Proteomes" id="UP000199055">
    <property type="component" value="Unassembled WGS sequence"/>
</dbReference>
<dbReference type="SUPFAM" id="SSF50370">
    <property type="entry name" value="Ricin B-like lectins"/>
    <property type="match status" value="1"/>
</dbReference>
<keyword evidence="10" id="KW-1185">Reference proteome</keyword>
<dbReference type="Gene3D" id="1.10.1740.10">
    <property type="match status" value="1"/>
</dbReference>
<keyword evidence="4" id="KW-0238">DNA-binding</keyword>
<gene>
    <name evidence="9" type="ORF">SAMN05216481_12316</name>
</gene>
<evidence type="ECO:0000313" key="9">
    <source>
        <dbReference type="EMBL" id="SEQ97664.1"/>
    </source>
</evidence>
<evidence type="ECO:0000256" key="4">
    <source>
        <dbReference type="ARBA" id="ARBA00023125"/>
    </source>
</evidence>
<dbReference type="InterPro" id="IPR007627">
    <property type="entry name" value="RNA_pol_sigma70_r2"/>
</dbReference>
<protein>
    <submittedName>
        <fullName evidence="9">RNA polymerase sigma factor, sigma-70 family</fullName>
    </submittedName>
</protein>
<dbReference type="Pfam" id="PF14200">
    <property type="entry name" value="RicinB_lectin_2"/>
    <property type="match status" value="1"/>
</dbReference>
<feature type="region of interest" description="Disordered" evidence="6">
    <location>
        <begin position="360"/>
        <end position="433"/>
    </location>
</feature>
<feature type="compositionally biased region" description="Pro residues" evidence="6">
    <location>
        <begin position="377"/>
        <end position="390"/>
    </location>
</feature>
<comment type="similarity">
    <text evidence="1">Belongs to the sigma-70 factor family. ECF subfamily.</text>
</comment>
<dbReference type="PANTHER" id="PTHR43133:SF8">
    <property type="entry name" value="RNA POLYMERASE SIGMA FACTOR HI_1459-RELATED"/>
    <property type="match status" value="1"/>
</dbReference>
<organism evidence="9 10">
    <name type="scientific">Streptomyces radiopugnans</name>
    <dbReference type="NCBI Taxonomy" id="403935"/>
    <lineage>
        <taxon>Bacteria</taxon>
        <taxon>Bacillati</taxon>
        <taxon>Actinomycetota</taxon>
        <taxon>Actinomycetes</taxon>
        <taxon>Kitasatosporales</taxon>
        <taxon>Streptomycetaceae</taxon>
        <taxon>Streptomyces</taxon>
    </lineage>
</organism>
<evidence type="ECO:0000256" key="1">
    <source>
        <dbReference type="ARBA" id="ARBA00010641"/>
    </source>
</evidence>
<feature type="compositionally biased region" description="Low complexity" evidence="6">
    <location>
        <begin position="391"/>
        <end position="409"/>
    </location>
</feature>
<dbReference type="GO" id="GO:0003677">
    <property type="term" value="F:DNA binding"/>
    <property type="evidence" value="ECO:0007669"/>
    <property type="project" value="UniProtKB-KW"/>
</dbReference>
<dbReference type="InterPro" id="IPR014284">
    <property type="entry name" value="RNA_pol_sigma-70_dom"/>
</dbReference>
<dbReference type="SUPFAM" id="SSF88659">
    <property type="entry name" value="Sigma3 and sigma4 domains of RNA polymerase sigma factors"/>
    <property type="match status" value="1"/>
</dbReference>
<feature type="compositionally biased region" description="Low complexity" evidence="6">
    <location>
        <begin position="360"/>
        <end position="376"/>
    </location>
</feature>
<dbReference type="Pfam" id="PF04542">
    <property type="entry name" value="Sigma70_r2"/>
    <property type="match status" value="1"/>
</dbReference>
<dbReference type="AlphaFoldDB" id="A0A1H9KET8"/>
<dbReference type="InterPro" id="IPR039425">
    <property type="entry name" value="RNA_pol_sigma-70-like"/>
</dbReference>
<feature type="region of interest" description="Disordered" evidence="6">
    <location>
        <begin position="298"/>
        <end position="331"/>
    </location>
</feature>
<evidence type="ECO:0000256" key="2">
    <source>
        <dbReference type="ARBA" id="ARBA00023015"/>
    </source>
</evidence>
<dbReference type="PROSITE" id="PS50231">
    <property type="entry name" value="RICIN_B_LECTIN"/>
    <property type="match status" value="1"/>
</dbReference>
<evidence type="ECO:0000313" key="10">
    <source>
        <dbReference type="Proteomes" id="UP000199055"/>
    </source>
</evidence>
<feature type="domain" description="Ricin B lectin" evidence="8">
    <location>
        <begin position="425"/>
        <end position="499"/>
    </location>
</feature>
<dbReference type="SUPFAM" id="SSF88946">
    <property type="entry name" value="Sigma2 domain of RNA polymerase sigma factors"/>
    <property type="match status" value="1"/>
</dbReference>
<reference evidence="9 10" key="1">
    <citation type="submission" date="2016-10" db="EMBL/GenBank/DDBJ databases">
        <authorList>
            <person name="de Groot N.N."/>
        </authorList>
    </citation>
    <scope>NUCLEOTIDE SEQUENCE [LARGE SCALE GENOMIC DNA]</scope>
    <source>
        <strain evidence="9 10">CGMCC 4.3519</strain>
    </source>
</reference>
<feature type="compositionally biased region" description="Gly residues" evidence="6">
    <location>
        <begin position="13"/>
        <end position="23"/>
    </location>
</feature>
<sequence>MYGPHMTSAAENGGPGAPTGPGGAPAEPSDAELTAAVRRQTGGESALAELYRRHHSAALAYARTFVRDAHTAEDLASEAFTRTIQAVQSGRGPKEAWRPYLLGVVRHTAGEWASSARRTELSADFDRWFHELHGAQGADTQSAEERMIRLEDGSMVLRGFRSLPERWQAVLWHSVVEGEPAARTGMLLGVSPSGVASLTARAREGLREAFLSAHAESAGRSRECRRYGTLLGSAVRRPGRRMPRHLRRHLDDCAGCRRALTELTDLNQRLGAVLPVALLLWGAPAYLTARLAAGVAASGTGAVSPSGSSGSSASSATHEPVTAPPPATAASPWGATAAAVAAAAAVAGGLLLLPGGEESVRTAPAPAASTSSVAPVPTVPKPPSPAPEPPSASATPSPSGGSASPAPGTRAVRGAAVPDPAAEDRTRLRPASTGRCMEIPAGSAAAGAQAREAACDGGAHQQWNLLRPGGDGRVQLRNTGTGMCLANQGTQIDDAPVTQAVCDPSDTRQLWGLHAPEGAGEARFIQDGGTMYLGLDDWANAADGKPHTDKIATNHHYYGSPSFGFLYDGALFDGEFTDS</sequence>
<keyword evidence="3" id="KW-0731">Sigma factor</keyword>
<dbReference type="STRING" id="403935.SAMN05216481_12316"/>
<keyword evidence="5" id="KW-0804">Transcription</keyword>
<dbReference type="Gene3D" id="2.80.10.50">
    <property type="match status" value="1"/>
</dbReference>
<dbReference type="PANTHER" id="PTHR43133">
    <property type="entry name" value="RNA POLYMERASE ECF-TYPE SIGMA FACTO"/>
    <property type="match status" value="1"/>
</dbReference>